<dbReference type="HAMAP" id="MF_01895">
    <property type="entry name" value="RNase_R"/>
    <property type="match status" value="1"/>
</dbReference>
<evidence type="ECO:0000256" key="3">
    <source>
        <dbReference type="ARBA" id="ARBA00022490"/>
    </source>
</evidence>
<dbReference type="NCBIfam" id="TIGR02063">
    <property type="entry name" value="RNase_R"/>
    <property type="match status" value="1"/>
</dbReference>
<protein>
    <recommendedName>
        <fullName evidence="8">Ribonuclease R</fullName>
        <shortName evidence="8">RNase R</shortName>
        <ecNumber evidence="8">3.1.13.1</ecNumber>
    </recommendedName>
</protein>
<dbReference type="Pfam" id="PF00773">
    <property type="entry name" value="RNB"/>
    <property type="match status" value="1"/>
</dbReference>
<keyword evidence="12" id="KW-1185">Reference proteome</keyword>
<feature type="compositionally biased region" description="Basic and acidic residues" evidence="9">
    <location>
        <begin position="773"/>
        <end position="787"/>
    </location>
</feature>
<dbReference type="Pfam" id="PF17876">
    <property type="entry name" value="CSD2"/>
    <property type="match status" value="1"/>
</dbReference>
<dbReference type="InterPro" id="IPR011129">
    <property type="entry name" value="CSD"/>
</dbReference>
<dbReference type="InterPro" id="IPR040476">
    <property type="entry name" value="CSD2"/>
</dbReference>
<dbReference type="InterPro" id="IPR004476">
    <property type="entry name" value="RNase_II/RNase_R"/>
</dbReference>
<dbReference type="GO" id="GO:0005829">
    <property type="term" value="C:cytosol"/>
    <property type="evidence" value="ECO:0007669"/>
    <property type="project" value="TreeGrafter"/>
</dbReference>
<feature type="domain" description="S1 motif" evidence="10">
    <location>
        <begin position="653"/>
        <end position="734"/>
    </location>
</feature>
<dbReference type="PANTHER" id="PTHR23355">
    <property type="entry name" value="RIBONUCLEASE"/>
    <property type="match status" value="1"/>
</dbReference>
<proteinExistence type="inferred from homology"/>
<dbReference type="SMART" id="SM00357">
    <property type="entry name" value="CSP"/>
    <property type="match status" value="1"/>
</dbReference>
<dbReference type="GO" id="GO:0008859">
    <property type="term" value="F:exoribonuclease II activity"/>
    <property type="evidence" value="ECO:0007669"/>
    <property type="project" value="UniProtKB-UniRule"/>
</dbReference>
<dbReference type="NCBIfam" id="TIGR00358">
    <property type="entry name" value="3_prime_RNase"/>
    <property type="match status" value="1"/>
</dbReference>
<dbReference type="PROSITE" id="PS50126">
    <property type="entry name" value="S1"/>
    <property type="match status" value="1"/>
</dbReference>
<evidence type="ECO:0000256" key="6">
    <source>
        <dbReference type="ARBA" id="ARBA00022839"/>
    </source>
</evidence>
<evidence type="ECO:0000256" key="7">
    <source>
        <dbReference type="ARBA" id="ARBA00022884"/>
    </source>
</evidence>
<dbReference type="GO" id="GO:0006402">
    <property type="term" value="P:mRNA catabolic process"/>
    <property type="evidence" value="ECO:0007669"/>
    <property type="project" value="TreeGrafter"/>
</dbReference>
<dbReference type="CDD" id="cd04471">
    <property type="entry name" value="S1_RNase_R"/>
    <property type="match status" value="1"/>
</dbReference>
<evidence type="ECO:0000313" key="12">
    <source>
        <dbReference type="Proteomes" id="UP000537130"/>
    </source>
</evidence>
<dbReference type="Pfam" id="PF00575">
    <property type="entry name" value="S1"/>
    <property type="match status" value="1"/>
</dbReference>
<dbReference type="Proteomes" id="UP000537130">
    <property type="component" value="Unassembled WGS sequence"/>
</dbReference>
<dbReference type="GO" id="GO:0003723">
    <property type="term" value="F:RNA binding"/>
    <property type="evidence" value="ECO:0007669"/>
    <property type="project" value="UniProtKB-UniRule"/>
</dbReference>
<keyword evidence="5 8" id="KW-0378">Hydrolase</keyword>
<evidence type="ECO:0000256" key="5">
    <source>
        <dbReference type="ARBA" id="ARBA00022801"/>
    </source>
</evidence>
<evidence type="ECO:0000313" key="11">
    <source>
        <dbReference type="EMBL" id="MBB3047752.1"/>
    </source>
</evidence>
<name>A0A7W4W5D2_9GAMM</name>
<keyword evidence="3 8" id="KW-0963">Cytoplasm</keyword>
<dbReference type="InterPro" id="IPR013223">
    <property type="entry name" value="RNase_B_OB_dom"/>
</dbReference>
<dbReference type="EC" id="3.1.13.1" evidence="8"/>
<organism evidence="11 12">
    <name type="scientific">Litorivivens lipolytica</name>
    <dbReference type="NCBI Taxonomy" id="1524264"/>
    <lineage>
        <taxon>Bacteria</taxon>
        <taxon>Pseudomonadati</taxon>
        <taxon>Pseudomonadota</taxon>
        <taxon>Gammaproteobacteria</taxon>
        <taxon>Litorivivens</taxon>
    </lineage>
</organism>
<dbReference type="InterPro" id="IPR012340">
    <property type="entry name" value="NA-bd_OB-fold"/>
</dbReference>
<keyword evidence="7 8" id="KW-0694">RNA-binding</keyword>
<dbReference type="AlphaFoldDB" id="A0A7W4W5D2"/>
<dbReference type="InterPro" id="IPR011805">
    <property type="entry name" value="RNase_R"/>
</dbReference>
<sequence>MAKRRPPADPHAEREASRYDNPIPSREVILSVLDEKSLTEKQLAKKLNLHDAEAEEALRRRVRAMLRDKQLTASKSGRLEPAALETLEGLVQANKDGFGFVLQEGQDIFLTAWQMQRVFDGDRVRVAIEGYDRRGRAMGNIVQVLERNTRQVVGRFDVQGGEPCVVCEGKVSHVVGLEDLGGATPEIGDYLTVAITRQPEIKKPPLGTVVEVLGDINHPGVATDVAVRQHDIPHEWPEAVEREARRFAAEPSDEDKKARVDLRKLPLVTIDGEDARDFDDAVYCEPKKSGGWRLWVAIADVSHYVKIGSALDDEAQKRATSVYFPDRVVPMLPEALSNGLCSLKPEVERLCMVCEMTISEQGRISGYSFYEAVMRSHARFTYNEVWALLDGKAEPELLERRKGFLPQLRHMHDLYKALRYARDQRGAIDFETVETKVVYDKQHRIAEIVPIQRNDAHKIIEECMLAANVATARLLEKSEMPALFRVHQSPGGDKLGNLRTFLGELGLNLSGGEQPTPVDYQALLQSVADRPDASVIQVMMLRSLKQAMYQPDNGGHFGLHYQAYAHFTSPIRRYPDLLVHRCIRYLLRSNAEISQLAPQKGAKKLKQSEIYPYDMGAMVSLGEHCSMAERRADDASRDVMAWLKCEYLQERVGETFEAIITAVTGFGFFAEMKPLYMEGLVHIGALGKDFYQFDAARQRLVGERNREVFALGDSVTVQILRVDVEDRKVDLGLVAAGTSASGKQRKLSRREQIAKGIFDEGDGKKPPSKGRKGKFDKSRPEKKDSTQKRSGPRKRRKKR</sequence>
<dbReference type="SMART" id="SM00955">
    <property type="entry name" value="RNB"/>
    <property type="match status" value="1"/>
</dbReference>
<dbReference type="InterPro" id="IPR001900">
    <property type="entry name" value="RNase_II/R"/>
</dbReference>
<accession>A0A7W4W5D2</accession>
<evidence type="ECO:0000256" key="4">
    <source>
        <dbReference type="ARBA" id="ARBA00022722"/>
    </source>
</evidence>
<comment type="catalytic activity">
    <reaction evidence="1 8">
        <text>Exonucleolytic cleavage in the 3'- to 5'-direction to yield nucleoside 5'-phosphates.</text>
        <dbReference type="EC" id="3.1.13.1"/>
    </reaction>
</comment>
<dbReference type="RefSeq" id="WP_183410510.1">
    <property type="nucleotide sequence ID" value="NZ_JACHWY010000002.1"/>
</dbReference>
<dbReference type="Gene3D" id="2.40.50.140">
    <property type="entry name" value="Nucleic acid-binding proteins"/>
    <property type="match status" value="2"/>
</dbReference>
<evidence type="ECO:0000259" key="10">
    <source>
        <dbReference type="PROSITE" id="PS50126"/>
    </source>
</evidence>
<evidence type="ECO:0000256" key="1">
    <source>
        <dbReference type="ARBA" id="ARBA00001849"/>
    </source>
</evidence>
<evidence type="ECO:0000256" key="2">
    <source>
        <dbReference type="ARBA" id="ARBA00004496"/>
    </source>
</evidence>
<feature type="region of interest" description="Disordered" evidence="9">
    <location>
        <begin position="744"/>
        <end position="799"/>
    </location>
</feature>
<comment type="caution">
    <text evidence="11">The sequence shown here is derived from an EMBL/GenBank/DDBJ whole genome shotgun (WGS) entry which is preliminary data.</text>
</comment>
<dbReference type="PROSITE" id="PS01175">
    <property type="entry name" value="RIBONUCLEASE_II"/>
    <property type="match status" value="1"/>
</dbReference>
<feature type="compositionally biased region" description="Basic residues" evidence="9">
    <location>
        <begin position="790"/>
        <end position="799"/>
    </location>
</feature>
<dbReference type="SUPFAM" id="SSF50249">
    <property type="entry name" value="Nucleic acid-binding proteins"/>
    <property type="match status" value="4"/>
</dbReference>
<comment type="similarity">
    <text evidence="8">Belongs to the RNR ribonuclease family. RNase R subfamily.</text>
</comment>
<dbReference type="Pfam" id="PF08206">
    <property type="entry name" value="OB_RNB"/>
    <property type="match status" value="1"/>
</dbReference>
<keyword evidence="4 8" id="KW-0540">Nuclease</keyword>
<dbReference type="InterPro" id="IPR022966">
    <property type="entry name" value="RNase_II/R_CS"/>
</dbReference>
<dbReference type="EMBL" id="JACHWY010000002">
    <property type="protein sequence ID" value="MBB3047752.1"/>
    <property type="molecule type" value="Genomic_DNA"/>
</dbReference>
<gene>
    <name evidence="8" type="primary">rnr</name>
    <name evidence="11" type="ORF">FHR99_002018</name>
</gene>
<comment type="function">
    <text evidence="8">3'-5' exoribonuclease that releases 5'-nucleoside monophosphates and is involved in maturation of structured RNAs.</text>
</comment>
<reference evidence="11 12" key="1">
    <citation type="submission" date="2020-08" db="EMBL/GenBank/DDBJ databases">
        <title>Genomic Encyclopedia of Type Strains, Phase III (KMG-III): the genomes of soil and plant-associated and newly described type strains.</title>
        <authorList>
            <person name="Whitman W."/>
        </authorList>
    </citation>
    <scope>NUCLEOTIDE SEQUENCE [LARGE SCALE GENOMIC DNA]</scope>
    <source>
        <strain evidence="11 12">CECT 8654</strain>
    </source>
</reference>
<feature type="compositionally biased region" description="Basic and acidic residues" evidence="9">
    <location>
        <begin position="749"/>
        <end position="765"/>
    </location>
</feature>
<evidence type="ECO:0000256" key="9">
    <source>
        <dbReference type="SAM" id="MobiDB-lite"/>
    </source>
</evidence>
<keyword evidence="6 8" id="KW-0269">Exonuclease</keyword>
<dbReference type="PANTHER" id="PTHR23355:SF9">
    <property type="entry name" value="DIS3-LIKE EXONUCLEASE 2"/>
    <property type="match status" value="1"/>
</dbReference>
<dbReference type="InterPro" id="IPR050180">
    <property type="entry name" value="RNR_Ribonuclease"/>
</dbReference>
<dbReference type="InterPro" id="IPR003029">
    <property type="entry name" value="S1_domain"/>
</dbReference>
<feature type="compositionally biased region" description="Basic and acidic residues" evidence="9">
    <location>
        <begin position="1"/>
        <end position="18"/>
    </location>
</feature>
<feature type="region of interest" description="Disordered" evidence="9">
    <location>
        <begin position="1"/>
        <end position="20"/>
    </location>
</feature>
<comment type="subcellular location">
    <subcellularLocation>
        <location evidence="2 8">Cytoplasm</location>
    </subcellularLocation>
</comment>
<dbReference type="SMART" id="SM00316">
    <property type="entry name" value="S1"/>
    <property type="match status" value="2"/>
</dbReference>
<evidence type="ECO:0000256" key="8">
    <source>
        <dbReference type="HAMAP-Rule" id="MF_01895"/>
    </source>
</evidence>